<name>A0AA42CMW0_9HYPH</name>
<keyword evidence="3" id="KW-1185">Reference proteome</keyword>
<dbReference type="Proteomes" id="UP001165667">
    <property type="component" value="Unassembled WGS sequence"/>
</dbReference>
<sequence>MTEAAPVDLIDGVLHTDTMVLPMSRGAGRRGRLIIKFIGVVQAKPQSNIHIGKPDRDGAALGCACPHGLGITVDDDRSALDRGPATTQPLKKAA</sequence>
<comment type="caution">
    <text evidence="2">The sequence shown here is derived from an EMBL/GenBank/DDBJ whole genome shotgun (WGS) entry which is preliminary data.</text>
</comment>
<feature type="region of interest" description="Disordered" evidence="1">
    <location>
        <begin position="75"/>
        <end position="94"/>
    </location>
</feature>
<evidence type="ECO:0000256" key="1">
    <source>
        <dbReference type="SAM" id="MobiDB-lite"/>
    </source>
</evidence>
<reference evidence="2" key="1">
    <citation type="submission" date="2022-05" db="EMBL/GenBank/DDBJ databases">
        <authorList>
            <person name="Pankratov T."/>
        </authorList>
    </citation>
    <scope>NUCLEOTIDE SEQUENCE</scope>
    <source>
        <strain evidence="2">BP6-180914</strain>
    </source>
</reference>
<dbReference type="EMBL" id="JAMOIM010000037">
    <property type="protein sequence ID" value="MCW6512001.1"/>
    <property type="molecule type" value="Genomic_DNA"/>
</dbReference>
<protein>
    <submittedName>
        <fullName evidence="2">Uncharacterized protein</fullName>
    </submittedName>
</protein>
<accession>A0AA42CMW0</accession>
<dbReference type="RefSeq" id="WP_282588380.1">
    <property type="nucleotide sequence ID" value="NZ_JAMOIM010000037.1"/>
</dbReference>
<gene>
    <name evidence="2" type="ORF">M8523_29060</name>
</gene>
<evidence type="ECO:0000313" key="2">
    <source>
        <dbReference type="EMBL" id="MCW6512001.1"/>
    </source>
</evidence>
<proteinExistence type="predicted"/>
<organism evidence="2 3">
    <name type="scientific">Lichenifustis flavocetrariae</name>
    <dbReference type="NCBI Taxonomy" id="2949735"/>
    <lineage>
        <taxon>Bacteria</taxon>
        <taxon>Pseudomonadati</taxon>
        <taxon>Pseudomonadota</taxon>
        <taxon>Alphaproteobacteria</taxon>
        <taxon>Hyphomicrobiales</taxon>
        <taxon>Lichenihabitantaceae</taxon>
        <taxon>Lichenifustis</taxon>
    </lineage>
</organism>
<evidence type="ECO:0000313" key="3">
    <source>
        <dbReference type="Proteomes" id="UP001165667"/>
    </source>
</evidence>
<dbReference type="AlphaFoldDB" id="A0AA42CMW0"/>
<feature type="compositionally biased region" description="Polar residues" evidence="1">
    <location>
        <begin position="85"/>
        <end position="94"/>
    </location>
</feature>